<feature type="domain" description="Tf2-1-like SH3-like" evidence="1">
    <location>
        <begin position="26"/>
        <end position="86"/>
    </location>
</feature>
<dbReference type="InterPro" id="IPR016197">
    <property type="entry name" value="Chromo-like_dom_sf"/>
</dbReference>
<evidence type="ECO:0000259" key="1">
    <source>
        <dbReference type="Pfam" id="PF24626"/>
    </source>
</evidence>
<accession>A0AAZ3S6X6</accession>
<dbReference type="SUPFAM" id="SSF54160">
    <property type="entry name" value="Chromo domain-like"/>
    <property type="match status" value="1"/>
</dbReference>
<dbReference type="Ensembl" id="ENSOTST00005191855.1">
    <property type="protein sequence ID" value="ENSOTSP00005148890.1"/>
    <property type="gene ID" value="ENSOTSG00005053058.1"/>
</dbReference>
<keyword evidence="3" id="KW-1185">Reference proteome</keyword>
<evidence type="ECO:0000313" key="2">
    <source>
        <dbReference type="Ensembl" id="ENSOTSP00005148890.1"/>
    </source>
</evidence>
<protein>
    <recommendedName>
        <fullName evidence="1">Tf2-1-like SH3-like domain-containing protein</fullName>
    </recommendedName>
</protein>
<proteinExistence type="predicted"/>
<dbReference type="Proteomes" id="UP000694402">
    <property type="component" value="Unassembled WGS sequence"/>
</dbReference>
<dbReference type="PANTHER" id="PTHR46148">
    <property type="entry name" value="CHROMO DOMAIN-CONTAINING PROTEIN"/>
    <property type="match status" value="1"/>
</dbReference>
<dbReference type="GeneTree" id="ENSGT01060000248850"/>
<dbReference type="Pfam" id="PF24626">
    <property type="entry name" value="SH3_Tf2-1"/>
    <property type="match status" value="1"/>
</dbReference>
<dbReference type="Ensembl" id="ENSOTST00005164070.1">
    <property type="protein sequence ID" value="ENSOTSP00005142729.1"/>
    <property type="gene ID" value="ENSOTSG00005053058.1"/>
</dbReference>
<reference evidence="3" key="1">
    <citation type="journal article" date="2018" name="PLoS ONE">
        <title>Chinook salmon (Oncorhynchus tshawytscha) genome and transcriptome.</title>
        <authorList>
            <person name="Christensen K.A."/>
            <person name="Leong J.S."/>
            <person name="Sakhrani D."/>
            <person name="Biagi C.A."/>
            <person name="Minkley D.R."/>
            <person name="Withler R.E."/>
            <person name="Rondeau E.B."/>
            <person name="Koop B.F."/>
            <person name="Devlin R.H."/>
        </authorList>
    </citation>
    <scope>NUCLEOTIDE SEQUENCE [LARGE SCALE GENOMIC DNA]</scope>
</reference>
<sequence>MSTFCAMYCARKGVQTVTEALVFAPGDRVWFSTRNLPFRLPCRKLGPRFMGPFKVLRRVNKVCYRLQLPPDYHINPSFHVSLLRPVVAGPLQESEVREVPPPPLDIEGAPSYSVRSTLDSRGRARGLQYLMDWEGYGPEKMLGSVGGRIGSLYAARLPPSPSGSPCTSPSGSSPRSVSTCCWIRVSGGYCHDFCPSRSLSLFGRCSAVDVTDLLPITDPFSIGFVSSSFTPGSINYMLCI</sequence>
<dbReference type="AlphaFoldDB" id="A0AAZ3S6X6"/>
<reference evidence="2" key="2">
    <citation type="submission" date="2025-05" db="UniProtKB">
        <authorList>
            <consortium name="Ensembl"/>
        </authorList>
    </citation>
    <scope>IDENTIFICATION</scope>
</reference>
<dbReference type="PANTHER" id="PTHR46148:SF52">
    <property type="entry name" value="OS04G0603800 PROTEIN"/>
    <property type="match status" value="1"/>
</dbReference>
<evidence type="ECO:0000313" key="3">
    <source>
        <dbReference type="Proteomes" id="UP000694402"/>
    </source>
</evidence>
<dbReference type="InterPro" id="IPR056924">
    <property type="entry name" value="SH3_Tf2-1"/>
</dbReference>
<organism evidence="2 3">
    <name type="scientific">Oncorhynchus tshawytscha</name>
    <name type="common">Chinook salmon</name>
    <name type="synonym">Salmo tshawytscha</name>
    <dbReference type="NCBI Taxonomy" id="74940"/>
    <lineage>
        <taxon>Eukaryota</taxon>
        <taxon>Metazoa</taxon>
        <taxon>Chordata</taxon>
        <taxon>Craniata</taxon>
        <taxon>Vertebrata</taxon>
        <taxon>Euteleostomi</taxon>
        <taxon>Actinopterygii</taxon>
        <taxon>Neopterygii</taxon>
        <taxon>Teleostei</taxon>
        <taxon>Protacanthopterygii</taxon>
        <taxon>Salmoniformes</taxon>
        <taxon>Salmonidae</taxon>
        <taxon>Salmoninae</taxon>
        <taxon>Oncorhynchus</taxon>
    </lineage>
</organism>
<name>A0AAZ3S6X6_ONCTS</name>